<dbReference type="InterPro" id="IPR016169">
    <property type="entry name" value="FAD-bd_PCMH_sub2"/>
</dbReference>
<dbReference type="Gene3D" id="3.30.465.10">
    <property type="match status" value="1"/>
</dbReference>
<organism evidence="7 8">
    <name type="scientific">Stachybotrys chartarum (strain CBS 109288 / IBT 7711)</name>
    <name type="common">Toxic black mold</name>
    <name type="synonym">Stilbospora chartarum</name>
    <dbReference type="NCBI Taxonomy" id="1280523"/>
    <lineage>
        <taxon>Eukaryota</taxon>
        <taxon>Fungi</taxon>
        <taxon>Dikarya</taxon>
        <taxon>Ascomycota</taxon>
        <taxon>Pezizomycotina</taxon>
        <taxon>Sordariomycetes</taxon>
        <taxon>Hypocreomycetidae</taxon>
        <taxon>Hypocreales</taxon>
        <taxon>Stachybotryaceae</taxon>
        <taxon>Stachybotrys</taxon>
    </lineage>
</organism>
<dbReference type="InterPro" id="IPR036318">
    <property type="entry name" value="FAD-bd_PCMH-like_sf"/>
</dbReference>
<gene>
    <name evidence="7" type="ORF">S7711_07109</name>
</gene>
<accession>A0A084B334</accession>
<dbReference type="Gene3D" id="3.30.43.10">
    <property type="entry name" value="Uridine Diphospho-n-acetylenolpyruvylglucosamine Reductase, domain 2"/>
    <property type="match status" value="1"/>
</dbReference>
<dbReference type="InterPro" id="IPR016167">
    <property type="entry name" value="FAD-bd_PCMH_sub1"/>
</dbReference>
<feature type="chain" id="PRO_5001771463" description="FAD-binding PCMH-type domain-containing protein" evidence="5">
    <location>
        <begin position="21"/>
        <end position="505"/>
    </location>
</feature>
<proteinExistence type="inferred from homology"/>
<feature type="domain" description="FAD-binding PCMH-type" evidence="6">
    <location>
        <begin position="64"/>
        <end position="244"/>
    </location>
</feature>
<protein>
    <recommendedName>
        <fullName evidence="6">FAD-binding PCMH-type domain-containing protein</fullName>
    </recommendedName>
</protein>
<name>A0A084B334_STACB</name>
<dbReference type="OrthoDB" id="2151789at2759"/>
<evidence type="ECO:0000256" key="5">
    <source>
        <dbReference type="SAM" id="SignalP"/>
    </source>
</evidence>
<sequence>MVRLHNLVAVAALWADLSAAQYTGYKNCDALIDAGLGDSLLLHNSSAGSPYLSSIGTYYSFTAREILPWCILQPKDAEEVSLAVQALAQLPATGRWNIAVRGGGHSAWLNNNIAQGVTIDLSLLNTTRVRNSTCLSDGSSIASIGAGSRWAPAVTEVERYGLGLNGGRVAGVGVAGLTLGGGASFHSGRRGFACDDVVNYEVVLADGRIVNANSRVNPDLFKALKGGGGNFGIVTRFDMVAFPAPQLYGGYIMSTWDQFDPLVDGFINVISTSSEYTANSQIFLMNRSPGSPVPLIGSIPVNTDGDENSPPFDYLNDVPLVFDMRAKQTYGELVTSMSDNGGQRRYSYVWFSLCFHNDKRMIEKARELFLGLLEDTQEESDVTVIFVFQPLPKHYAREGNVLGLDKTLTDDSLIWLGEAFVNTPAQEALFQTKLAVINAELEAFAVSIDANTQWRYLNYVNPSQDPFSSYGAENVQFLKNVSLQYDPAGFFQHRVSGGFKISAVE</sequence>
<dbReference type="Pfam" id="PF01565">
    <property type="entry name" value="FAD_binding_4"/>
    <property type="match status" value="1"/>
</dbReference>
<keyword evidence="3" id="KW-0274">FAD</keyword>
<evidence type="ECO:0000256" key="1">
    <source>
        <dbReference type="ARBA" id="ARBA00005466"/>
    </source>
</evidence>
<dbReference type="PROSITE" id="PS51387">
    <property type="entry name" value="FAD_PCMH"/>
    <property type="match status" value="1"/>
</dbReference>
<evidence type="ECO:0000313" key="8">
    <source>
        <dbReference type="Proteomes" id="UP000028045"/>
    </source>
</evidence>
<evidence type="ECO:0000256" key="3">
    <source>
        <dbReference type="ARBA" id="ARBA00022827"/>
    </source>
</evidence>
<dbReference type="HOGENOM" id="CLU_018354_1_1_1"/>
<keyword evidence="5" id="KW-0732">Signal</keyword>
<dbReference type="PANTHER" id="PTHR42973">
    <property type="entry name" value="BINDING OXIDOREDUCTASE, PUTATIVE (AFU_ORTHOLOGUE AFUA_1G17690)-RELATED"/>
    <property type="match status" value="1"/>
</dbReference>
<dbReference type="GO" id="GO:0071949">
    <property type="term" value="F:FAD binding"/>
    <property type="evidence" value="ECO:0007669"/>
    <property type="project" value="InterPro"/>
</dbReference>
<dbReference type="InterPro" id="IPR050416">
    <property type="entry name" value="FAD-linked_Oxidoreductase"/>
</dbReference>
<dbReference type="InterPro" id="IPR016166">
    <property type="entry name" value="FAD-bd_PCMH"/>
</dbReference>
<dbReference type="EMBL" id="KL648114">
    <property type="protein sequence ID" value="KEY71963.1"/>
    <property type="molecule type" value="Genomic_DNA"/>
</dbReference>
<dbReference type="Proteomes" id="UP000028045">
    <property type="component" value="Unassembled WGS sequence"/>
</dbReference>
<dbReference type="SUPFAM" id="SSF56176">
    <property type="entry name" value="FAD-binding/transporter-associated domain-like"/>
    <property type="match status" value="1"/>
</dbReference>
<keyword evidence="4" id="KW-0560">Oxidoreductase</keyword>
<evidence type="ECO:0000256" key="2">
    <source>
        <dbReference type="ARBA" id="ARBA00022630"/>
    </source>
</evidence>
<evidence type="ECO:0000259" key="6">
    <source>
        <dbReference type="PROSITE" id="PS51387"/>
    </source>
</evidence>
<evidence type="ECO:0000313" key="7">
    <source>
        <dbReference type="EMBL" id="KEY71963.1"/>
    </source>
</evidence>
<dbReference type="AlphaFoldDB" id="A0A084B334"/>
<dbReference type="GO" id="GO:0016491">
    <property type="term" value="F:oxidoreductase activity"/>
    <property type="evidence" value="ECO:0007669"/>
    <property type="project" value="UniProtKB-KW"/>
</dbReference>
<reference evidence="7 8" key="1">
    <citation type="journal article" date="2014" name="BMC Genomics">
        <title>Comparative genome sequencing reveals chemotype-specific gene clusters in the toxigenic black mold Stachybotrys.</title>
        <authorList>
            <person name="Semeiks J."/>
            <person name="Borek D."/>
            <person name="Otwinowski Z."/>
            <person name="Grishin N.V."/>
        </authorList>
    </citation>
    <scope>NUCLEOTIDE SEQUENCE [LARGE SCALE GENOMIC DNA]</scope>
    <source>
        <strain evidence="8">CBS 109288 / IBT 7711</strain>
    </source>
</reference>
<dbReference type="Gene3D" id="3.40.462.20">
    <property type="match status" value="1"/>
</dbReference>
<evidence type="ECO:0000256" key="4">
    <source>
        <dbReference type="ARBA" id="ARBA00023002"/>
    </source>
</evidence>
<keyword evidence="2" id="KW-0285">Flavoprotein</keyword>
<dbReference type="InterPro" id="IPR006094">
    <property type="entry name" value="Oxid_FAD_bind_N"/>
</dbReference>
<keyword evidence="8" id="KW-1185">Reference proteome</keyword>
<feature type="signal peptide" evidence="5">
    <location>
        <begin position="1"/>
        <end position="20"/>
    </location>
</feature>
<dbReference type="PANTHER" id="PTHR42973:SF53">
    <property type="entry name" value="FAD-BINDING PCMH-TYPE DOMAIN-CONTAINING PROTEIN-RELATED"/>
    <property type="match status" value="1"/>
</dbReference>
<comment type="similarity">
    <text evidence="1">Belongs to the oxygen-dependent FAD-linked oxidoreductase family.</text>
</comment>